<accession>A0ABP0RUX4</accession>
<evidence type="ECO:0000313" key="5">
    <source>
        <dbReference type="Proteomes" id="UP001642484"/>
    </source>
</evidence>
<gene>
    <name evidence="4" type="ORF">CCMP2556_LOCUS48566</name>
</gene>
<reference evidence="4 5" key="1">
    <citation type="submission" date="2024-02" db="EMBL/GenBank/DDBJ databases">
        <authorList>
            <person name="Chen Y."/>
            <person name="Shah S."/>
            <person name="Dougan E. K."/>
            <person name="Thang M."/>
            <person name="Chan C."/>
        </authorList>
    </citation>
    <scope>NUCLEOTIDE SEQUENCE [LARGE SCALE GENOMIC DNA]</scope>
</reference>
<dbReference type="Pfam" id="PF07690">
    <property type="entry name" value="MFS_1"/>
    <property type="match status" value="1"/>
</dbReference>
<evidence type="ECO:0000259" key="3">
    <source>
        <dbReference type="PROSITE" id="PS50850"/>
    </source>
</evidence>
<keyword evidence="2" id="KW-1133">Transmembrane helix</keyword>
<feature type="transmembrane region" description="Helical" evidence="2">
    <location>
        <begin position="138"/>
        <end position="162"/>
    </location>
</feature>
<keyword evidence="5" id="KW-1185">Reference proteome</keyword>
<feature type="transmembrane region" description="Helical" evidence="2">
    <location>
        <begin position="73"/>
        <end position="95"/>
    </location>
</feature>
<evidence type="ECO:0000256" key="1">
    <source>
        <dbReference type="ARBA" id="ARBA00004141"/>
    </source>
</evidence>
<organism evidence="4 5">
    <name type="scientific">Durusdinium trenchii</name>
    <dbReference type="NCBI Taxonomy" id="1381693"/>
    <lineage>
        <taxon>Eukaryota</taxon>
        <taxon>Sar</taxon>
        <taxon>Alveolata</taxon>
        <taxon>Dinophyceae</taxon>
        <taxon>Suessiales</taxon>
        <taxon>Symbiodiniaceae</taxon>
        <taxon>Durusdinium</taxon>
    </lineage>
</organism>
<evidence type="ECO:0000256" key="2">
    <source>
        <dbReference type="SAM" id="Phobius"/>
    </source>
</evidence>
<dbReference type="PROSITE" id="PS50850">
    <property type="entry name" value="MFS"/>
    <property type="match status" value="1"/>
</dbReference>
<comment type="subcellular location">
    <subcellularLocation>
        <location evidence="1">Membrane</location>
        <topology evidence="1">Multi-pass membrane protein</topology>
    </subcellularLocation>
</comment>
<keyword evidence="2" id="KW-0472">Membrane</keyword>
<dbReference type="Proteomes" id="UP001642484">
    <property type="component" value="Unassembled WGS sequence"/>
</dbReference>
<feature type="transmembrane region" description="Helical" evidence="2">
    <location>
        <begin position="107"/>
        <end position="126"/>
    </location>
</feature>
<evidence type="ECO:0000313" key="4">
    <source>
        <dbReference type="EMBL" id="CAK9103403.1"/>
    </source>
</evidence>
<keyword evidence="2" id="KW-0812">Transmembrane</keyword>
<feature type="domain" description="Major facilitator superfamily (MFS) profile" evidence="3">
    <location>
        <begin position="10"/>
        <end position="179"/>
    </location>
</feature>
<dbReference type="InterPro" id="IPR036259">
    <property type="entry name" value="MFS_trans_sf"/>
</dbReference>
<dbReference type="Gene3D" id="1.20.1250.20">
    <property type="entry name" value="MFS general substrate transporter like domains"/>
    <property type="match status" value="1"/>
</dbReference>
<feature type="transmembrane region" description="Helical" evidence="2">
    <location>
        <begin position="12"/>
        <end position="34"/>
    </location>
</feature>
<dbReference type="EMBL" id="CAXAMN010026479">
    <property type="protein sequence ID" value="CAK9103403.1"/>
    <property type="molecule type" value="Genomic_DNA"/>
</dbReference>
<comment type="caution">
    <text evidence="4">The sequence shown here is derived from an EMBL/GenBank/DDBJ whole genome shotgun (WGS) entry which is preliminary data.</text>
</comment>
<protein>
    <recommendedName>
        <fullName evidence="3">Major facilitator superfamily (MFS) profile domain-containing protein</fullName>
    </recommendedName>
</protein>
<sequence>MNSATNLDHLELLSTCSAAGFAFSFRSVVSLALLDLTRDESMEVTIREVGALNAKGQLAYALGKLLGGPVVDAIGGGKSLLAILLLLFGSFTAMARSPTAGAKLTTSFAVSRAATAAVWTACAVALRNAFSGPGLAQALSIGQVAMRVGASSGSVFGGWLLSRVKSWRKLLMAYAKRHS</sequence>
<dbReference type="SUPFAM" id="SSF103473">
    <property type="entry name" value="MFS general substrate transporter"/>
    <property type="match status" value="1"/>
</dbReference>
<dbReference type="InterPro" id="IPR020846">
    <property type="entry name" value="MFS_dom"/>
</dbReference>
<dbReference type="InterPro" id="IPR011701">
    <property type="entry name" value="MFS"/>
</dbReference>
<proteinExistence type="predicted"/>
<name>A0ABP0RUX4_9DINO</name>